<dbReference type="InterPro" id="IPR013154">
    <property type="entry name" value="ADH-like_N"/>
</dbReference>
<dbReference type="PANTHER" id="PTHR11695">
    <property type="entry name" value="ALCOHOL DEHYDROGENASE RELATED"/>
    <property type="match status" value="1"/>
</dbReference>
<comment type="caution">
    <text evidence="2">The sequence shown here is derived from an EMBL/GenBank/DDBJ whole genome shotgun (WGS) entry which is preliminary data.</text>
</comment>
<proteinExistence type="predicted"/>
<dbReference type="EMBL" id="JARGEI010000020">
    <property type="protein sequence ID" value="KAJ8713241.1"/>
    <property type="molecule type" value="Genomic_DNA"/>
</dbReference>
<keyword evidence="3" id="KW-1185">Reference proteome</keyword>
<dbReference type="SMART" id="SM00829">
    <property type="entry name" value="PKS_ER"/>
    <property type="match status" value="1"/>
</dbReference>
<name>A0AAD8DQ08_MYTSE</name>
<feature type="domain" description="Enoyl reductase (ER)" evidence="1">
    <location>
        <begin position="46"/>
        <end position="390"/>
    </location>
</feature>
<dbReference type="Pfam" id="PF13602">
    <property type="entry name" value="ADH_zinc_N_2"/>
    <property type="match status" value="1"/>
</dbReference>
<dbReference type="SUPFAM" id="SSF51735">
    <property type="entry name" value="NAD(P)-binding Rossmann-fold domains"/>
    <property type="match status" value="1"/>
</dbReference>
<sequence>MFKQLTMREQQCLAAVAQLAVAARATWAGGAAGAGRMRAWRLHAYGALPELRLEEARVPPLRAPSDVLVRVRAASLNPIDVAMIGGYGARALNVLRALEGAEGVEFPLVPGRDFVGVVERAGPAARLRPGERVWGVVPPHRQGSHADFVVVKDEWVGRAPEALEDAAAGGALYAALTASSALRVGGLGGSAARGARVLLLGLGGVGQAALQLLAQRGADVTVGCAPDLCELATRLGAAAALDRHAADYDAALQAAGPYDVVLDCAGLGGDAAAAGRWRFSRYVTLTTPLLRDMEARGVALGALCAGASLLAQGARAARAAGGAGGARESPLPPHVRWAFFSPSAQDIEELRRLAERGQFGVCVEGVFPWWRAHEAYERAAQGSARGKLLLDFTAAPPLETAPAQ</sequence>
<dbReference type="GO" id="GO:0016491">
    <property type="term" value="F:oxidoreductase activity"/>
    <property type="evidence" value="ECO:0007669"/>
    <property type="project" value="InterPro"/>
</dbReference>
<dbReference type="AlphaFoldDB" id="A0AAD8DQ08"/>
<dbReference type="Gene3D" id="3.40.50.720">
    <property type="entry name" value="NAD(P)-binding Rossmann-like Domain"/>
    <property type="match status" value="1"/>
</dbReference>
<dbReference type="InterPro" id="IPR011032">
    <property type="entry name" value="GroES-like_sf"/>
</dbReference>
<dbReference type="InterPro" id="IPR036291">
    <property type="entry name" value="NAD(P)-bd_dom_sf"/>
</dbReference>
<organism evidence="2 3">
    <name type="scientific">Mythimna separata</name>
    <name type="common">Oriental armyworm</name>
    <name type="synonym">Pseudaletia separata</name>
    <dbReference type="NCBI Taxonomy" id="271217"/>
    <lineage>
        <taxon>Eukaryota</taxon>
        <taxon>Metazoa</taxon>
        <taxon>Ecdysozoa</taxon>
        <taxon>Arthropoda</taxon>
        <taxon>Hexapoda</taxon>
        <taxon>Insecta</taxon>
        <taxon>Pterygota</taxon>
        <taxon>Neoptera</taxon>
        <taxon>Endopterygota</taxon>
        <taxon>Lepidoptera</taxon>
        <taxon>Glossata</taxon>
        <taxon>Ditrysia</taxon>
        <taxon>Noctuoidea</taxon>
        <taxon>Noctuidae</taxon>
        <taxon>Noctuinae</taxon>
        <taxon>Hadenini</taxon>
        <taxon>Mythimna</taxon>
    </lineage>
</organism>
<accession>A0AAD8DQ08</accession>
<protein>
    <recommendedName>
        <fullName evidence="1">Enoyl reductase (ER) domain-containing protein</fullName>
    </recommendedName>
</protein>
<gene>
    <name evidence="2" type="ORF">PYW07_013611</name>
</gene>
<dbReference type="Pfam" id="PF08240">
    <property type="entry name" value="ADH_N"/>
    <property type="match status" value="1"/>
</dbReference>
<evidence type="ECO:0000313" key="3">
    <source>
        <dbReference type="Proteomes" id="UP001231518"/>
    </source>
</evidence>
<reference evidence="2" key="1">
    <citation type="submission" date="2023-03" db="EMBL/GenBank/DDBJ databases">
        <title>Chromosome-level genomes of two armyworms, Mythimna separata and Mythimna loreyi, provide insights into the biosynthesis and reception of sex pheromones.</title>
        <authorList>
            <person name="Zhao H."/>
        </authorList>
    </citation>
    <scope>NUCLEOTIDE SEQUENCE</scope>
    <source>
        <strain evidence="2">BeijingLab</strain>
        <tissue evidence="2">Pupa</tissue>
    </source>
</reference>
<evidence type="ECO:0000259" key="1">
    <source>
        <dbReference type="SMART" id="SM00829"/>
    </source>
</evidence>
<dbReference type="Gene3D" id="3.90.180.10">
    <property type="entry name" value="Medium-chain alcohol dehydrogenases, catalytic domain"/>
    <property type="match status" value="1"/>
</dbReference>
<dbReference type="Proteomes" id="UP001231518">
    <property type="component" value="Chromosome 4"/>
</dbReference>
<evidence type="ECO:0000313" key="2">
    <source>
        <dbReference type="EMBL" id="KAJ8713241.1"/>
    </source>
</evidence>
<dbReference type="PANTHER" id="PTHR11695:SF294">
    <property type="entry name" value="RETICULON-4-INTERACTING PROTEIN 1, MITOCHONDRIAL"/>
    <property type="match status" value="1"/>
</dbReference>
<dbReference type="InterPro" id="IPR020843">
    <property type="entry name" value="ER"/>
</dbReference>
<dbReference type="GO" id="GO:0005739">
    <property type="term" value="C:mitochondrion"/>
    <property type="evidence" value="ECO:0007669"/>
    <property type="project" value="TreeGrafter"/>
</dbReference>
<dbReference type="InterPro" id="IPR050700">
    <property type="entry name" value="YIM1/Zinc_Alcohol_DH_Fams"/>
</dbReference>
<dbReference type="SUPFAM" id="SSF50129">
    <property type="entry name" value="GroES-like"/>
    <property type="match status" value="1"/>
</dbReference>